<evidence type="ECO:0000313" key="1">
    <source>
        <dbReference type="EMBL" id="MDO7787635.1"/>
    </source>
</evidence>
<protein>
    <submittedName>
        <fullName evidence="1">Uncharacterized protein</fullName>
    </submittedName>
</protein>
<proteinExistence type="predicted"/>
<accession>A0AAW7ZFS7</accession>
<dbReference type="Proteomes" id="UP001172911">
    <property type="component" value="Unassembled WGS sequence"/>
</dbReference>
<dbReference type="EMBL" id="JARPTC010000014">
    <property type="protein sequence ID" value="MDO7787635.1"/>
    <property type="molecule type" value="Genomic_DNA"/>
</dbReference>
<comment type="caution">
    <text evidence="1">The sequence shown here is derived from an EMBL/GenBank/DDBJ whole genome shotgun (WGS) entry which is preliminary data.</text>
</comment>
<dbReference type="AlphaFoldDB" id="A0AAW7ZFS7"/>
<keyword evidence="2" id="KW-1185">Reference proteome</keyword>
<organism evidence="1 2">
    <name type="scientific">Desulforamulus aquiferis</name>
    <dbReference type="NCBI Taxonomy" id="1397668"/>
    <lineage>
        <taxon>Bacteria</taxon>
        <taxon>Bacillati</taxon>
        <taxon>Bacillota</taxon>
        <taxon>Clostridia</taxon>
        <taxon>Eubacteriales</taxon>
        <taxon>Peptococcaceae</taxon>
        <taxon>Desulforamulus</taxon>
    </lineage>
</organism>
<dbReference type="RefSeq" id="WP_304542823.1">
    <property type="nucleotide sequence ID" value="NZ_JARPTC010000014.1"/>
</dbReference>
<evidence type="ECO:0000313" key="2">
    <source>
        <dbReference type="Proteomes" id="UP001172911"/>
    </source>
</evidence>
<name>A0AAW7ZFS7_9FIRM</name>
<sequence length="91" mass="10681">MEQILKQILENQNQILKTLQHQGKKLDSLEKSQLRFETSIENEIIDKIRALFDAREITNEQLTKVIEKLDRIEVDTSYLANRVSTLEKLAK</sequence>
<gene>
    <name evidence="1" type="ORF">P6N53_10435</name>
</gene>
<reference evidence="1" key="2">
    <citation type="submission" date="2023-03" db="EMBL/GenBank/DDBJ databases">
        <authorList>
            <person name="Zhang Z."/>
        </authorList>
    </citation>
    <scope>NUCLEOTIDE SEQUENCE</scope>
    <source>
        <strain evidence="1">DSA</strain>
    </source>
</reference>
<reference evidence="1" key="1">
    <citation type="journal article" date="2023" name="J. Hazard. Mater.">
        <title>Anaerobic biodegradation of pyrene and benzo[a]pyrene by a new sulfate-reducing Desulforamulus aquiferis strain DSA.</title>
        <authorList>
            <person name="Zhang Z."/>
            <person name="Sun J."/>
            <person name="Gong X."/>
            <person name="Wang C."/>
            <person name="Wang H."/>
        </authorList>
    </citation>
    <scope>NUCLEOTIDE SEQUENCE</scope>
    <source>
        <strain evidence="1">DSA</strain>
    </source>
</reference>